<evidence type="ECO:0000313" key="7">
    <source>
        <dbReference type="EMBL" id="MFD0930622.1"/>
    </source>
</evidence>
<comment type="function">
    <text evidence="5">Methylation of the membrane-bound methyl-accepting chemotaxis proteins (MCP) to form gamma-glutamyl methyl ester residues in MCP.</text>
</comment>
<dbReference type="InterPro" id="IPR022642">
    <property type="entry name" value="CheR_C"/>
</dbReference>
<dbReference type="Pfam" id="PF03705">
    <property type="entry name" value="CheR_N"/>
    <property type="match status" value="1"/>
</dbReference>
<dbReference type="SUPFAM" id="SSF53335">
    <property type="entry name" value="S-adenosyl-L-methionine-dependent methyltransferases"/>
    <property type="match status" value="1"/>
</dbReference>
<dbReference type="PRINTS" id="PR00996">
    <property type="entry name" value="CHERMTFRASE"/>
</dbReference>
<dbReference type="InterPro" id="IPR022641">
    <property type="entry name" value="CheR_N"/>
</dbReference>
<keyword evidence="2 5" id="KW-0489">Methyltransferase</keyword>
<dbReference type="Gene3D" id="3.40.50.150">
    <property type="entry name" value="Vaccinia Virus protein VP39"/>
    <property type="match status" value="1"/>
</dbReference>
<dbReference type="Pfam" id="PF01739">
    <property type="entry name" value="CheR"/>
    <property type="match status" value="1"/>
</dbReference>
<keyword evidence="4 5" id="KW-0949">S-adenosyl-L-methionine</keyword>
<dbReference type="InterPro" id="IPR036804">
    <property type="entry name" value="CheR_N_sf"/>
</dbReference>
<comment type="caution">
    <text evidence="7">The sequence shown here is derived from an EMBL/GenBank/DDBJ whole genome shotgun (WGS) entry which is preliminary data.</text>
</comment>
<organism evidence="7 8">
    <name type="scientific">Methylophilus glucosoxydans</name>
    <dbReference type="NCBI Taxonomy" id="752553"/>
    <lineage>
        <taxon>Bacteria</taxon>
        <taxon>Pseudomonadati</taxon>
        <taxon>Pseudomonadota</taxon>
        <taxon>Betaproteobacteria</taxon>
        <taxon>Nitrosomonadales</taxon>
        <taxon>Methylophilaceae</taxon>
        <taxon>Methylophilus</taxon>
    </lineage>
</organism>
<evidence type="ECO:0000313" key="8">
    <source>
        <dbReference type="Proteomes" id="UP001597106"/>
    </source>
</evidence>
<reference evidence="8" key="1">
    <citation type="journal article" date="2019" name="Int. J. Syst. Evol. Microbiol.">
        <title>The Global Catalogue of Microorganisms (GCM) 10K type strain sequencing project: providing services to taxonomists for standard genome sequencing and annotation.</title>
        <authorList>
            <consortium name="The Broad Institute Genomics Platform"/>
            <consortium name="The Broad Institute Genome Sequencing Center for Infectious Disease"/>
            <person name="Wu L."/>
            <person name="Ma J."/>
        </authorList>
    </citation>
    <scope>NUCLEOTIDE SEQUENCE [LARGE SCALE GENOMIC DNA]</scope>
    <source>
        <strain evidence="8">CCUG 59685</strain>
    </source>
</reference>
<dbReference type="GO" id="GO:0032259">
    <property type="term" value="P:methylation"/>
    <property type="evidence" value="ECO:0007669"/>
    <property type="project" value="UniProtKB-KW"/>
</dbReference>
<dbReference type="EC" id="2.1.1.80" evidence="5"/>
<dbReference type="SUPFAM" id="SSF47757">
    <property type="entry name" value="Chemotaxis receptor methyltransferase CheR, N-terminal domain"/>
    <property type="match status" value="1"/>
</dbReference>
<gene>
    <name evidence="7" type="ORF">ACFQ1T_12620</name>
</gene>
<keyword evidence="3 5" id="KW-0808">Transferase</keyword>
<dbReference type="PANTHER" id="PTHR24422">
    <property type="entry name" value="CHEMOTAXIS PROTEIN METHYLTRANSFERASE"/>
    <property type="match status" value="1"/>
</dbReference>
<dbReference type="EMBL" id="JBHTJW010000003">
    <property type="protein sequence ID" value="MFD0930622.1"/>
    <property type="molecule type" value="Genomic_DNA"/>
</dbReference>
<comment type="catalytic activity">
    <reaction evidence="1 5">
        <text>L-glutamyl-[protein] + S-adenosyl-L-methionine = [protein]-L-glutamate 5-O-methyl ester + S-adenosyl-L-homocysteine</text>
        <dbReference type="Rhea" id="RHEA:24452"/>
        <dbReference type="Rhea" id="RHEA-COMP:10208"/>
        <dbReference type="Rhea" id="RHEA-COMP:10311"/>
        <dbReference type="ChEBI" id="CHEBI:29973"/>
        <dbReference type="ChEBI" id="CHEBI:57856"/>
        <dbReference type="ChEBI" id="CHEBI:59789"/>
        <dbReference type="ChEBI" id="CHEBI:82795"/>
        <dbReference type="EC" id="2.1.1.80"/>
    </reaction>
</comment>
<dbReference type="RefSeq" id="WP_194747251.1">
    <property type="nucleotide sequence ID" value="NZ_JBHTJW010000003.1"/>
</dbReference>
<evidence type="ECO:0000256" key="2">
    <source>
        <dbReference type="ARBA" id="ARBA00022603"/>
    </source>
</evidence>
<dbReference type="PIRSF" id="PIRSF000410">
    <property type="entry name" value="CheR"/>
    <property type="match status" value="1"/>
</dbReference>
<accession>A0ABW3GKS9</accession>
<dbReference type="InterPro" id="IPR050903">
    <property type="entry name" value="Bact_Chemotaxis_MeTrfase"/>
</dbReference>
<dbReference type="SMART" id="SM00138">
    <property type="entry name" value="MeTrc"/>
    <property type="match status" value="1"/>
</dbReference>
<evidence type="ECO:0000256" key="1">
    <source>
        <dbReference type="ARBA" id="ARBA00001541"/>
    </source>
</evidence>
<dbReference type="CDD" id="cd02440">
    <property type="entry name" value="AdoMet_MTases"/>
    <property type="match status" value="1"/>
</dbReference>
<feature type="domain" description="CheR-type methyltransferase" evidence="6">
    <location>
        <begin position="1"/>
        <end position="271"/>
    </location>
</feature>
<proteinExistence type="predicted"/>
<dbReference type="PANTHER" id="PTHR24422:SF26">
    <property type="entry name" value="CHEMOTAXIS PROTEIN METHYLTRANSFERASE"/>
    <property type="match status" value="1"/>
</dbReference>
<dbReference type="InterPro" id="IPR029063">
    <property type="entry name" value="SAM-dependent_MTases_sf"/>
</dbReference>
<dbReference type="Proteomes" id="UP001597106">
    <property type="component" value="Unassembled WGS sequence"/>
</dbReference>
<dbReference type="InterPro" id="IPR026024">
    <property type="entry name" value="Chemotaxis_MeTrfase_CheR"/>
</dbReference>
<sequence length="271" mass="31183">MDQIESLTVKEFGLFKSFIYAQAGIALSDVKKPLVSGRLSKRLHFHQLNSFTQYYKLINDPANAKEKQIAIDLLTTNETHFFREPKHFDFFKEVILPKRSKGKPFRVWSAACSSGEEPYTIAMLLDEHLGKEPWEIVASDLSTKVLQQAQSGCYNMQRASEIPRPYLTKYCLKGTGDHDGELLIVKELRQRIKFLQVNLTKPFPDLGQFDVIFLRNVMIYFDVETKRQITDQMLPLLKNDGYFMISHSESLNGVTEKFVSEAPSIYKKTAN</sequence>
<evidence type="ECO:0000256" key="5">
    <source>
        <dbReference type="PIRNR" id="PIRNR000410"/>
    </source>
</evidence>
<evidence type="ECO:0000259" key="6">
    <source>
        <dbReference type="PROSITE" id="PS50123"/>
    </source>
</evidence>
<evidence type="ECO:0000256" key="3">
    <source>
        <dbReference type="ARBA" id="ARBA00022679"/>
    </source>
</evidence>
<dbReference type="Gene3D" id="1.10.155.10">
    <property type="entry name" value="Chemotaxis receptor methyltransferase CheR, N-terminal domain"/>
    <property type="match status" value="1"/>
</dbReference>
<name>A0ABW3GKS9_9PROT</name>
<evidence type="ECO:0000256" key="4">
    <source>
        <dbReference type="ARBA" id="ARBA00022691"/>
    </source>
</evidence>
<protein>
    <recommendedName>
        <fullName evidence="5">Chemotaxis protein methyltransferase</fullName>
        <ecNumber evidence="5">2.1.1.80</ecNumber>
    </recommendedName>
</protein>
<keyword evidence="8" id="KW-1185">Reference proteome</keyword>
<dbReference type="InterPro" id="IPR000780">
    <property type="entry name" value="CheR_MeTrfase"/>
</dbReference>
<dbReference type="PROSITE" id="PS50123">
    <property type="entry name" value="CHER"/>
    <property type="match status" value="1"/>
</dbReference>
<dbReference type="GO" id="GO:0008168">
    <property type="term" value="F:methyltransferase activity"/>
    <property type="evidence" value="ECO:0007669"/>
    <property type="project" value="UniProtKB-KW"/>
</dbReference>